<dbReference type="InterPro" id="IPR005135">
    <property type="entry name" value="Endo/exonuclease/phosphatase"/>
</dbReference>
<sequence length="322" mass="36991">MKSFWKIVYMSVFVVHLAWCDDTRSLKIAFWNVENLFDLIDDPTINDNEFSIGGKKNVTQEIYDLKLVHSAEVLADLNADILGICEVENRFMMEELNKAFTGRNYKIIHYDSPDRRGIDCALFYDESKFTILESKQIKNTLSSGKPTRDIVYVKGQFGGEILHVFVNHWPSNYGGREQAIPKRAETARFVREKVEKILNEDPKAEILLMGDFNEGPNEQNIQYLAKDILINLMEPFIGKKGVGTYVYRGQDSLLDQFIASSGLLDDQGLKIEDNAVSILDLPKYRQQRGKYQHYPFRFWAGEKLLGGYSDHLAISVEINLIQ</sequence>
<dbReference type="Pfam" id="PF19580">
    <property type="entry name" value="Exo_endo_phos_3"/>
    <property type="match status" value="1"/>
</dbReference>
<evidence type="ECO:0000259" key="1">
    <source>
        <dbReference type="Pfam" id="PF19580"/>
    </source>
</evidence>
<feature type="domain" description="Endonuclease/exonuclease/phosphatase" evidence="1">
    <location>
        <begin position="28"/>
        <end position="318"/>
    </location>
</feature>
<name>A0A381P2B3_9ZZZZ</name>
<organism evidence="2">
    <name type="scientific">marine metagenome</name>
    <dbReference type="NCBI Taxonomy" id="408172"/>
    <lineage>
        <taxon>unclassified sequences</taxon>
        <taxon>metagenomes</taxon>
        <taxon>ecological metagenomes</taxon>
    </lineage>
</organism>
<dbReference type="Gene3D" id="3.60.10.10">
    <property type="entry name" value="Endonuclease/exonuclease/phosphatase"/>
    <property type="match status" value="1"/>
</dbReference>
<gene>
    <name evidence="2" type="ORF">METZ01_LOCUS12667</name>
</gene>
<proteinExistence type="predicted"/>
<dbReference type="PANTHER" id="PTHR42834">
    <property type="entry name" value="ENDONUCLEASE/EXONUCLEASE/PHOSPHATASE FAMILY PROTEIN (AFU_ORTHOLOGUE AFUA_3G09210)"/>
    <property type="match status" value="1"/>
</dbReference>
<dbReference type="EMBL" id="UINC01000700">
    <property type="protein sequence ID" value="SUZ59813.1"/>
    <property type="molecule type" value="Genomic_DNA"/>
</dbReference>
<reference evidence="2" key="1">
    <citation type="submission" date="2018-05" db="EMBL/GenBank/DDBJ databases">
        <authorList>
            <person name="Lanie J.A."/>
            <person name="Ng W.-L."/>
            <person name="Kazmierczak K.M."/>
            <person name="Andrzejewski T.M."/>
            <person name="Davidsen T.M."/>
            <person name="Wayne K.J."/>
            <person name="Tettelin H."/>
            <person name="Glass J.I."/>
            <person name="Rusch D."/>
            <person name="Podicherti R."/>
            <person name="Tsui H.-C.T."/>
            <person name="Winkler M.E."/>
        </authorList>
    </citation>
    <scope>NUCLEOTIDE SEQUENCE</scope>
</reference>
<dbReference type="AlphaFoldDB" id="A0A381P2B3"/>
<dbReference type="PANTHER" id="PTHR42834:SF1">
    <property type="entry name" value="ENDONUCLEASE_EXONUCLEASE_PHOSPHATASE FAMILY PROTEIN (AFU_ORTHOLOGUE AFUA_3G09210)"/>
    <property type="match status" value="1"/>
</dbReference>
<evidence type="ECO:0000313" key="2">
    <source>
        <dbReference type="EMBL" id="SUZ59813.1"/>
    </source>
</evidence>
<dbReference type="GO" id="GO:0003824">
    <property type="term" value="F:catalytic activity"/>
    <property type="evidence" value="ECO:0007669"/>
    <property type="project" value="InterPro"/>
</dbReference>
<dbReference type="InterPro" id="IPR036691">
    <property type="entry name" value="Endo/exonu/phosph_ase_sf"/>
</dbReference>
<accession>A0A381P2B3</accession>
<protein>
    <recommendedName>
        <fullName evidence="1">Endonuclease/exonuclease/phosphatase domain-containing protein</fullName>
    </recommendedName>
</protein>
<dbReference type="SUPFAM" id="SSF56219">
    <property type="entry name" value="DNase I-like"/>
    <property type="match status" value="1"/>
</dbReference>